<proteinExistence type="predicted"/>
<dbReference type="Gene3D" id="2.170.15.10">
    <property type="entry name" value="Proaerolysin, chain A, domain 3"/>
    <property type="match status" value="1"/>
</dbReference>
<dbReference type="Gene3D" id="2.80.10.50">
    <property type="match status" value="1"/>
</dbReference>
<dbReference type="InterPro" id="IPR053237">
    <property type="entry name" value="Natterin_C"/>
</dbReference>
<evidence type="ECO:0000313" key="3">
    <source>
        <dbReference type="Proteomes" id="UP001443914"/>
    </source>
</evidence>
<organism evidence="2 3">
    <name type="scientific">Saponaria officinalis</name>
    <name type="common">Common soapwort</name>
    <name type="synonym">Lychnis saponaria</name>
    <dbReference type="NCBI Taxonomy" id="3572"/>
    <lineage>
        <taxon>Eukaryota</taxon>
        <taxon>Viridiplantae</taxon>
        <taxon>Streptophyta</taxon>
        <taxon>Embryophyta</taxon>
        <taxon>Tracheophyta</taxon>
        <taxon>Spermatophyta</taxon>
        <taxon>Magnoliopsida</taxon>
        <taxon>eudicotyledons</taxon>
        <taxon>Gunneridae</taxon>
        <taxon>Pentapetalae</taxon>
        <taxon>Caryophyllales</taxon>
        <taxon>Caryophyllaceae</taxon>
        <taxon>Caryophylleae</taxon>
        <taxon>Saponaria</taxon>
    </lineage>
</organism>
<dbReference type="EMBL" id="JBDFQZ010000014">
    <property type="protein sequence ID" value="KAK9666892.1"/>
    <property type="molecule type" value="Genomic_DNA"/>
</dbReference>
<dbReference type="PANTHER" id="PTHR39244:SF5">
    <property type="entry name" value="NATTERIN-3-LIKE"/>
    <property type="match status" value="1"/>
</dbReference>
<dbReference type="PANTHER" id="PTHR39244">
    <property type="entry name" value="NATTERIN-4"/>
    <property type="match status" value="1"/>
</dbReference>
<dbReference type="Proteomes" id="UP001443914">
    <property type="component" value="Unassembled WGS sequence"/>
</dbReference>
<evidence type="ECO:0000313" key="2">
    <source>
        <dbReference type="EMBL" id="KAK9666892.1"/>
    </source>
</evidence>
<protein>
    <submittedName>
        <fullName evidence="2">Uncharacterized protein</fullName>
    </submittedName>
</protein>
<evidence type="ECO:0000256" key="1">
    <source>
        <dbReference type="SAM" id="MobiDB-lite"/>
    </source>
</evidence>
<comment type="caution">
    <text evidence="2">The sequence shown here is derived from an EMBL/GenBank/DDBJ whole genome shotgun (WGS) entry which is preliminary data.</text>
</comment>
<name>A0AAW1GYW6_SAPOF</name>
<feature type="region of interest" description="Disordered" evidence="1">
    <location>
        <begin position="409"/>
        <end position="456"/>
    </location>
</feature>
<sequence length="456" mass="51606">MFVDECTLFWTHFSAGNVFVSFVHAQSGFNVVMRPQEDAYAYNLCLDQAPPTNFSFISLIALRGRKLPRYVTFQNRNDRYLVPRSAAPMPMFFDSETTNNINTGFEIEHTKSGEIRVKPMRGNGMMGAIPDSTQWQAVLLLNPRPNDPTTLFEVLNHSRYKNAIRLRCNRVNRSPLCSSSADRALILTNISTGETFANCLLVNPVAQQGTRKVTIESFHHPWESRYMIGLDGVLINNTTNVEREHLFIKPDIPMETEYTFRNSLYNHEGPSAKFHGRIPFPNTSGQLEFPDVARTVESEWQKTQLTVVKKRYEATIILPPNTTVHVLLLHKFVEYEIPFSYQQFDTIPFGGNVTQHLHDGYIHIVHTIDVVHEPQHFPNRTAHDDISSLGVESPPGSGIFVHKLECPKNQDGVETDDPYQEYDAQADLGPDDGLDKEADAPVGIETDASDEVTQEV</sequence>
<keyword evidence="3" id="KW-1185">Reference proteome</keyword>
<feature type="compositionally biased region" description="Acidic residues" evidence="1">
    <location>
        <begin position="447"/>
        <end position="456"/>
    </location>
</feature>
<accession>A0AAW1GYW6</accession>
<dbReference type="AlphaFoldDB" id="A0AAW1GYW6"/>
<reference evidence="2" key="1">
    <citation type="submission" date="2024-03" db="EMBL/GenBank/DDBJ databases">
        <title>WGS assembly of Saponaria officinalis var. Norfolk2.</title>
        <authorList>
            <person name="Jenkins J."/>
            <person name="Shu S."/>
            <person name="Grimwood J."/>
            <person name="Barry K."/>
            <person name="Goodstein D."/>
            <person name="Schmutz J."/>
            <person name="Leebens-Mack J."/>
            <person name="Osbourn A."/>
        </authorList>
    </citation>
    <scope>NUCLEOTIDE SEQUENCE [LARGE SCALE GENOMIC DNA]</scope>
    <source>
        <strain evidence="2">JIC</strain>
    </source>
</reference>
<gene>
    <name evidence="2" type="ORF">RND81_14G218800</name>
</gene>